<dbReference type="InterPro" id="IPR025698">
    <property type="entry name" value="2TM_dom"/>
</dbReference>
<feature type="transmembrane region" description="Helical" evidence="1">
    <location>
        <begin position="32"/>
        <end position="53"/>
    </location>
</feature>
<dbReference type="EMBL" id="WOWS01000002">
    <property type="protein sequence ID" value="MUU78179.1"/>
    <property type="molecule type" value="Genomic_DNA"/>
</dbReference>
<sequence>MKIGNSNNEMNQNEKNKWQYNNAKEKVRKLKLFYLHLIGYFIGSALLLYNLYIVAGPYKNNIISLNLSILFFWTVLIIIHGLIVFKHKHIFKKSWEDKKTEQFLKEKEEKTTYWE</sequence>
<dbReference type="AlphaFoldDB" id="A0A6L6U838"/>
<keyword evidence="1" id="KW-0812">Transmembrane</keyword>
<feature type="transmembrane region" description="Helical" evidence="1">
    <location>
        <begin position="65"/>
        <end position="85"/>
    </location>
</feature>
<evidence type="ECO:0000313" key="3">
    <source>
        <dbReference type="EMBL" id="MUU78179.1"/>
    </source>
</evidence>
<evidence type="ECO:0000313" key="4">
    <source>
        <dbReference type="Proteomes" id="UP000478208"/>
    </source>
</evidence>
<keyword evidence="4" id="KW-1185">Reference proteome</keyword>
<dbReference type="Pfam" id="PF13239">
    <property type="entry name" value="2TM"/>
    <property type="match status" value="1"/>
</dbReference>
<accession>A0A6L6U838</accession>
<name>A0A6L6U838_9FLAO</name>
<proteinExistence type="predicted"/>
<keyword evidence="1" id="KW-0472">Membrane</keyword>
<dbReference type="Proteomes" id="UP000478208">
    <property type="component" value="Unassembled WGS sequence"/>
</dbReference>
<gene>
    <name evidence="3" type="ORF">GN138_06955</name>
</gene>
<evidence type="ECO:0000259" key="2">
    <source>
        <dbReference type="Pfam" id="PF13239"/>
    </source>
</evidence>
<reference evidence="3 4" key="1">
    <citation type="submission" date="2019-12" db="EMBL/GenBank/DDBJ databases">
        <authorList>
            <person name="Li J."/>
        </authorList>
    </citation>
    <scope>NUCLEOTIDE SEQUENCE [LARGE SCALE GENOMIC DNA]</scope>
    <source>
        <strain evidence="3 4">HL2-2</strain>
    </source>
</reference>
<protein>
    <recommendedName>
        <fullName evidence="2">2TM domain-containing protein</fullName>
    </recommendedName>
</protein>
<organism evidence="3 4">
    <name type="scientific">Winogradskyella endarachnes</name>
    <dbReference type="NCBI Taxonomy" id="2681965"/>
    <lineage>
        <taxon>Bacteria</taxon>
        <taxon>Pseudomonadati</taxon>
        <taxon>Bacteroidota</taxon>
        <taxon>Flavobacteriia</taxon>
        <taxon>Flavobacteriales</taxon>
        <taxon>Flavobacteriaceae</taxon>
        <taxon>Winogradskyella</taxon>
    </lineage>
</organism>
<keyword evidence="1" id="KW-1133">Transmembrane helix</keyword>
<evidence type="ECO:0000256" key="1">
    <source>
        <dbReference type="SAM" id="Phobius"/>
    </source>
</evidence>
<feature type="domain" description="2TM" evidence="2">
    <location>
        <begin position="22"/>
        <end position="104"/>
    </location>
</feature>
<comment type="caution">
    <text evidence="3">The sequence shown here is derived from an EMBL/GenBank/DDBJ whole genome shotgun (WGS) entry which is preliminary data.</text>
</comment>